<accession>A0A4U0P9J1</accession>
<dbReference type="OrthoDB" id="8617362at2"/>
<proteinExistence type="predicted"/>
<dbReference type="Proteomes" id="UP000310016">
    <property type="component" value="Unassembled WGS sequence"/>
</dbReference>
<protein>
    <recommendedName>
        <fullName evidence="3">DNA circulation N-terminal domain-containing protein</fullName>
    </recommendedName>
</protein>
<reference evidence="1 2" key="1">
    <citation type="submission" date="2019-04" db="EMBL/GenBank/DDBJ databases">
        <title>Chitiniphilus eburnea sp. nov., a novel chitinolytic bacterium isolated from aquaculture sludge.</title>
        <authorList>
            <person name="Sheng M."/>
        </authorList>
    </citation>
    <scope>NUCLEOTIDE SEQUENCE [LARGE SCALE GENOMIC DNA]</scope>
    <source>
        <strain evidence="1 2">HX-2-15</strain>
    </source>
</reference>
<dbReference type="RefSeq" id="WP_136775069.1">
    <property type="nucleotide sequence ID" value="NZ_CP156074.1"/>
</dbReference>
<keyword evidence="2" id="KW-1185">Reference proteome</keyword>
<organism evidence="1 2">
    <name type="scientific">Chitiniphilus eburneus</name>
    <dbReference type="NCBI Taxonomy" id="2571148"/>
    <lineage>
        <taxon>Bacteria</taxon>
        <taxon>Pseudomonadati</taxon>
        <taxon>Pseudomonadota</taxon>
        <taxon>Betaproteobacteria</taxon>
        <taxon>Neisseriales</taxon>
        <taxon>Chitinibacteraceae</taxon>
        <taxon>Chitiniphilus</taxon>
    </lineage>
</organism>
<evidence type="ECO:0008006" key="3">
    <source>
        <dbReference type="Google" id="ProtNLM"/>
    </source>
</evidence>
<name>A0A4U0P9J1_9NEIS</name>
<gene>
    <name evidence="1" type="ORF">FAZ21_19305</name>
</gene>
<dbReference type="EMBL" id="SUMF01000048">
    <property type="protein sequence ID" value="TJZ64261.1"/>
    <property type="molecule type" value="Genomic_DNA"/>
</dbReference>
<evidence type="ECO:0000313" key="2">
    <source>
        <dbReference type="Proteomes" id="UP000310016"/>
    </source>
</evidence>
<dbReference type="AlphaFoldDB" id="A0A4U0P9J1"/>
<evidence type="ECO:0000313" key="1">
    <source>
        <dbReference type="EMBL" id="TJZ64261.1"/>
    </source>
</evidence>
<comment type="caution">
    <text evidence="1">The sequence shown here is derived from an EMBL/GenBank/DDBJ whole genome shotgun (WGS) entry which is preliminary data.</text>
</comment>
<sequence length="294" mass="31475">MVRIGKIELKGVQNLHTEEARTLVEQRVPEQQGSVFQDLGREPVTVVVDGLLFGEEVLSTLETLRVAHAKAQPQSFAADIAVGSDLTDVVIEDFRVRQVAGYPDRYRFSMRLREHVEPPQSMDAALAPVNQDIAGDAASWSDGALGAAGVLQDPGSLTQALLDNPDLIHNLDPEALGAAIGDNLDTLAGGQLGEMIDAVSTLDPEKASGLFDALGKAGKLGQMLTKFIDEGATLLEKFKPLDQKFGSLIKAFSGGLEFLSALKKVADKAGKLVGDLKDLKLPEGLDRIVRGERK</sequence>